<dbReference type="OrthoDB" id="626916at2"/>
<dbReference type="Proteomes" id="UP000198744">
    <property type="component" value="Unassembled WGS sequence"/>
</dbReference>
<dbReference type="RefSeq" id="WP_093882259.1">
    <property type="nucleotide sequence ID" value="NZ_FOBS01000003.1"/>
</dbReference>
<name>A0A1H7V9N1_9BACT</name>
<accession>A0A1H7V9N1</accession>
<protein>
    <submittedName>
        <fullName evidence="1">Phage tail protein (Tail_P2_I)</fullName>
    </submittedName>
</protein>
<dbReference type="InterPro" id="IPR006521">
    <property type="entry name" value="Tail_protein_I"/>
</dbReference>
<dbReference type="AlphaFoldDB" id="A0A1H7V9N1"/>
<dbReference type="Pfam" id="PF09684">
    <property type="entry name" value="Tail_P2_I"/>
    <property type="match status" value="1"/>
</dbReference>
<reference evidence="1 2" key="1">
    <citation type="submission" date="2016-10" db="EMBL/GenBank/DDBJ databases">
        <authorList>
            <person name="de Groot N.N."/>
        </authorList>
    </citation>
    <scope>NUCLEOTIDE SEQUENCE [LARGE SCALE GENOMIC DNA]</scope>
    <source>
        <strain evidence="1 2">DSM 8423</strain>
    </source>
</reference>
<sequence>MATDKLTTVTGKQLYRILPEVYRTRDSEETGGQEDLARFLDACGELLDRIRATLDQRLADSFPDNPPAGLTCQPWLIPYFAQLLDVRLVSPDEKGRRDEVANAVAWRQRKGTLTVIEQIAEAVGQMEAEVREGWRRTAVSPRIGMPRLPAGALGEEAAFDDFQQHPLWAARHPDLPTATVDFRYPTRAMELSVAAGEFPSNPAAKLTKFAGTSVWWRQVNPHGAPCFPGSFDDVSRRTVDLRTPDWQQGHIHPKRVILHAPPPLGFFSPGLFPVHKGGDMILDGEEEHRLEDLIIDGTLTVKAGTLRLRRCAIRALDVSIPAAALDDPVVKAEECLFEKMAVPGLVRLEYCTVLGNCEAGRLQASDCLFAGKLKLSPGLEKYPHCIRFSRIPPGVLTTLLTHRNTTERPVFYTFEFDEGGEVVRRTARFGESGCAVLHPATPETIRFGAEDGGEMGAHHGWRYSLLLSAVLDKLKEFLPVGMEAVIVPDLRLHRLPISPCDTD</sequence>
<gene>
    <name evidence="1" type="ORF">SAMN04489760_103120</name>
</gene>
<keyword evidence="2" id="KW-1185">Reference proteome</keyword>
<proteinExistence type="predicted"/>
<organism evidence="1 2">
    <name type="scientific">Syntrophus gentianae</name>
    <dbReference type="NCBI Taxonomy" id="43775"/>
    <lineage>
        <taxon>Bacteria</taxon>
        <taxon>Pseudomonadati</taxon>
        <taxon>Thermodesulfobacteriota</taxon>
        <taxon>Syntrophia</taxon>
        <taxon>Syntrophales</taxon>
        <taxon>Syntrophaceae</taxon>
        <taxon>Syntrophus</taxon>
    </lineage>
</organism>
<dbReference type="EMBL" id="FOBS01000003">
    <property type="protein sequence ID" value="SEM05973.1"/>
    <property type="molecule type" value="Genomic_DNA"/>
</dbReference>
<evidence type="ECO:0000313" key="2">
    <source>
        <dbReference type="Proteomes" id="UP000198744"/>
    </source>
</evidence>
<dbReference type="STRING" id="43775.SAMN04489760_103120"/>
<evidence type="ECO:0000313" key="1">
    <source>
        <dbReference type="EMBL" id="SEM05973.1"/>
    </source>
</evidence>